<dbReference type="AlphaFoldDB" id="A0A2P7AQZ0"/>
<dbReference type="EMBL" id="PGGN01000003">
    <property type="protein sequence ID" value="PSH56642.1"/>
    <property type="molecule type" value="Genomic_DNA"/>
</dbReference>
<dbReference type="InterPro" id="IPR036291">
    <property type="entry name" value="NAD(P)-bd_dom_sf"/>
</dbReference>
<comment type="caution">
    <text evidence="2">The sequence shown here is derived from an EMBL/GenBank/DDBJ whole genome shotgun (WGS) entry which is preliminary data.</text>
</comment>
<proteinExistence type="inferred from homology"/>
<keyword evidence="3" id="KW-1185">Reference proteome</keyword>
<accession>A0A2P7AQZ0</accession>
<dbReference type="PANTHER" id="PTHR42879">
    <property type="entry name" value="3-OXOACYL-(ACYL-CARRIER-PROTEIN) REDUCTASE"/>
    <property type="match status" value="1"/>
</dbReference>
<dbReference type="RefSeq" id="WP_106717391.1">
    <property type="nucleotide sequence ID" value="NZ_JACHXT010000003.1"/>
</dbReference>
<evidence type="ECO:0000313" key="3">
    <source>
        <dbReference type="Proteomes" id="UP000241158"/>
    </source>
</evidence>
<dbReference type="Proteomes" id="UP000241158">
    <property type="component" value="Unassembled WGS sequence"/>
</dbReference>
<organism evidence="2 3">
    <name type="scientific">Phyllobacterium endophyticum</name>
    <dbReference type="NCBI Taxonomy" id="1149773"/>
    <lineage>
        <taxon>Bacteria</taxon>
        <taxon>Pseudomonadati</taxon>
        <taxon>Pseudomonadota</taxon>
        <taxon>Alphaproteobacteria</taxon>
        <taxon>Hyphomicrobiales</taxon>
        <taxon>Phyllobacteriaceae</taxon>
        <taxon>Phyllobacterium</taxon>
    </lineage>
</organism>
<dbReference type="SUPFAM" id="SSF51735">
    <property type="entry name" value="NAD(P)-binding Rossmann-fold domains"/>
    <property type="match status" value="1"/>
</dbReference>
<dbReference type="PRINTS" id="PR00081">
    <property type="entry name" value="GDHRDH"/>
</dbReference>
<dbReference type="InterPro" id="IPR050259">
    <property type="entry name" value="SDR"/>
</dbReference>
<name>A0A2P7AQZ0_9HYPH</name>
<dbReference type="OrthoDB" id="9793325at2"/>
<dbReference type="PANTHER" id="PTHR42879:SF6">
    <property type="entry name" value="NADPH-DEPENDENT REDUCTASE BACG"/>
    <property type="match status" value="1"/>
</dbReference>
<gene>
    <name evidence="2" type="ORF">CU100_14855</name>
</gene>
<evidence type="ECO:0000313" key="2">
    <source>
        <dbReference type="EMBL" id="PSH56642.1"/>
    </source>
</evidence>
<evidence type="ECO:0000256" key="1">
    <source>
        <dbReference type="ARBA" id="ARBA00006484"/>
    </source>
</evidence>
<reference evidence="3" key="1">
    <citation type="submission" date="2017-11" db="EMBL/GenBank/DDBJ databases">
        <authorList>
            <person name="Kuznetsova I."/>
            <person name="Sazanova A."/>
            <person name="Chirak E."/>
            <person name="Safronova V."/>
            <person name="Willems A."/>
        </authorList>
    </citation>
    <scope>NUCLEOTIDE SEQUENCE [LARGE SCALE GENOMIC DNA]</scope>
    <source>
        <strain evidence="3">PEPV15</strain>
    </source>
</reference>
<dbReference type="Pfam" id="PF13561">
    <property type="entry name" value="adh_short_C2"/>
    <property type="match status" value="1"/>
</dbReference>
<dbReference type="Gene3D" id="3.40.50.720">
    <property type="entry name" value="NAD(P)-binding Rossmann-like Domain"/>
    <property type="match status" value="1"/>
</dbReference>
<sequence>MDLGIKGKTALVLGAGGGLGSAIAKSLAVEGAQVAVADINKEAAEKTVADIQVNGGSAMAVGWDLGDLSAVEPNLSLIEKQLGSVDILVNITGGPPPTLVSGQGADSWRKYFDSMVLSVIAISDAVLPKMRAKKWGRIITSTSSGVVAPIPNLGLSNALRMSLLGWSKTLAGEVGQDGVTVNIVLPGRVATQRIAFLDEQKAKREGKAVEEVSAASTASIPVGRYGEPQEYADVVAFLVSARASYLTGSVIRVDGGLITSI</sequence>
<comment type="similarity">
    <text evidence="1">Belongs to the short-chain dehydrogenases/reductases (SDR) family.</text>
</comment>
<protein>
    <submittedName>
        <fullName evidence="2">3-oxoacyl-ACP reductase</fullName>
    </submittedName>
</protein>
<dbReference type="InterPro" id="IPR002347">
    <property type="entry name" value="SDR_fam"/>
</dbReference>